<name>L8JWK2_9BACT</name>
<evidence type="ECO:0000313" key="4">
    <source>
        <dbReference type="Proteomes" id="UP000011135"/>
    </source>
</evidence>
<dbReference type="PANTHER" id="PTHR19328">
    <property type="entry name" value="HEDGEHOG-INTERACTING PROTEIN"/>
    <property type="match status" value="1"/>
</dbReference>
<dbReference type="STRING" id="1237149.C900_04278"/>
<dbReference type="Proteomes" id="UP000011135">
    <property type="component" value="Unassembled WGS sequence"/>
</dbReference>
<reference evidence="3 4" key="1">
    <citation type="submission" date="2012-12" db="EMBL/GenBank/DDBJ databases">
        <title>Genome assembly of Fulvivirga imtechensis AK7.</title>
        <authorList>
            <person name="Nupur N."/>
            <person name="Khatri I."/>
            <person name="Kumar R."/>
            <person name="Subramanian S."/>
            <person name="Pinnaka A."/>
        </authorList>
    </citation>
    <scope>NUCLEOTIDE SEQUENCE [LARGE SCALE GENOMIC DNA]</scope>
    <source>
        <strain evidence="3 4">AK7</strain>
    </source>
</reference>
<dbReference type="InterPro" id="IPR011042">
    <property type="entry name" value="6-blade_b-propeller_TolB-like"/>
</dbReference>
<dbReference type="Pfam" id="PF07995">
    <property type="entry name" value="GSDH"/>
    <property type="match status" value="1"/>
</dbReference>
<comment type="caution">
    <text evidence="3">The sequence shown here is derived from an EMBL/GenBank/DDBJ whole genome shotgun (WGS) entry which is preliminary data.</text>
</comment>
<dbReference type="Gene3D" id="2.120.10.30">
    <property type="entry name" value="TolB, C-terminal domain"/>
    <property type="match status" value="1"/>
</dbReference>
<dbReference type="OrthoDB" id="9770043at2"/>
<proteinExistence type="predicted"/>
<feature type="signal peptide" evidence="1">
    <location>
        <begin position="1"/>
        <end position="26"/>
    </location>
</feature>
<feature type="chain" id="PRO_5003993500" evidence="1">
    <location>
        <begin position="27"/>
        <end position="375"/>
    </location>
</feature>
<keyword evidence="1" id="KW-0732">Signal</keyword>
<organism evidence="3 4">
    <name type="scientific">Fulvivirga imtechensis AK7</name>
    <dbReference type="NCBI Taxonomy" id="1237149"/>
    <lineage>
        <taxon>Bacteria</taxon>
        <taxon>Pseudomonadati</taxon>
        <taxon>Bacteroidota</taxon>
        <taxon>Cytophagia</taxon>
        <taxon>Cytophagales</taxon>
        <taxon>Fulvivirgaceae</taxon>
        <taxon>Fulvivirga</taxon>
    </lineage>
</organism>
<dbReference type="RefSeq" id="WP_009578007.1">
    <property type="nucleotide sequence ID" value="NZ_AMZN01000006.1"/>
</dbReference>
<dbReference type="eggNOG" id="COG2133">
    <property type="taxonomic scope" value="Bacteria"/>
</dbReference>
<dbReference type="EMBL" id="AMZN01000006">
    <property type="protein sequence ID" value="ELR73426.1"/>
    <property type="molecule type" value="Genomic_DNA"/>
</dbReference>
<evidence type="ECO:0000313" key="3">
    <source>
        <dbReference type="EMBL" id="ELR73426.1"/>
    </source>
</evidence>
<dbReference type="PROSITE" id="PS51257">
    <property type="entry name" value="PROKAR_LIPOPROTEIN"/>
    <property type="match status" value="1"/>
</dbReference>
<sequence length="375" mass="41177">MKRHNAHSICITVIITLVLSFGSACSQDQNTEADNGEIQVEDLTDGLNHPWGMAFLPDGRLLVTERSGNLRILSSGNALSEPLNGTPKVFAKGQGGLLDVALDPDFKNNQLVYLAFSEPGQSNMASTAVGRGKLDGNSIKEFTVLFRQEPKVDGQNHFGGRIVFSQDGKLFLTMGERFKFDPAQDLSNHMGAIVRINPDGSTPSDNPFINQQNAKPEIWSYGHRNIESAAFDDQGRLWIAEMGPKGGDELNQPEAGKNHGWPVVSWGEHYDGKDIPDPPTRPEFTDALIHWTPVISPSGMVFYTGEMFPEWQGSLLIGGLTAQAIVRVRIDGQNAEEVERIELGARIRDVEQAPDGSVYVLTDKGNGNIWRLSIR</sequence>
<feature type="domain" description="Glucose/Sorbosone dehydrogenase" evidence="2">
    <location>
        <begin position="47"/>
        <end position="371"/>
    </location>
</feature>
<dbReference type="AlphaFoldDB" id="L8JWK2"/>
<dbReference type="InterPro" id="IPR011041">
    <property type="entry name" value="Quinoprot_gluc/sorb_DH_b-prop"/>
</dbReference>
<dbReference type="SUPFAM" id="SSF50952">
    <property type="entry name" value="Soluble quinoprotein glucose dehydrogenase"/>
    <property type="match status" value="1"/>
</dbReference>
<accession>L8JWK2</accession>
<dbReference type="PANTHER" id="PTHR19328:SF75">
    <property type="entry name" value="ALDOSE SUGAR DEHYDROGENASE YLII"/>
    <property type="match status" value="1"/>
</dbReference>
<gene>
    <name evidence="3" type="ORF">C900_04278</name>
</gene>
<keyword evidence="4" id="KW-1185">Reference proteome</keyword>
<evidence type="ECO:0000256" key="1">
    <source>
        <dbReference type="SAM" id="SignalP"/>
    </source>
</evidence>
<evidence type="ECO:0000259" key="2">
    <source>
        <dbReference type="Pfam" id="PF07995"/>
    </source>
</evidence>
<dbReference type="InterPro" id="IPR012938">
    <property type="entry name" value="Glc/Sorbosone_DH"/>
</dbReference>
<dbReference type="PATRIC" id="fig|1237149.3.peg.562"/>
<protein>
    <submittedName>
        <fullName evidence="3">PQQ-dependent oxidoreductase, gdhB family</fullName>
    </submittedName>
</protein>